<dbReference type="InterPro" id="IPR001501">
    <property type="entry name" value="Ni-dep_hyd_lsu"/>
</dbReference>
<organism evidence="7 8">
    <name type="scientific">Methanopyrus kandleri</name>
    <dbReference type="NCBI Taxonomy" id="2320"/>
    <lineage>
        <taxon>Archaea</taxon>
        <taxon>Methanobacteriati</taxon>
        <taxon>Methanobacteriota</taxon>
        <taxon>Methanomada group</taxon>
        <taxon>Methanopyri</taxon>
        <taxon>Methanopyrales</taxon>
        <taxon>Methanopyraceae</taxon>
        <taxon>Methanopyrus</taxon>
    </lineage>
</organism>
<keyword evidence="3 6" id="KW-0533">Nickel</keyword>
<dbReference type="Gene3D" id="1.10.645.10">
    <property type="entry name" value="Cytochrome-c3 Hydrogenase, chain B"/>
    <property type="match status" value="1"/>
</dbReference>
<feature type="binding site" evidence="6">
    <location>
        <position position="60"/>
    </location>
    <ligand>
        <name>Ni(2+)</name>
        <dbReference type="ChEBI" id="CHEBI:49786"/>
    </ligand>
</feature>
<evidence type="ECO:0000256" key="5">
    <source>
        <dbReference type="ARBA" id="ARBA00023002"/>
    </source>
</evidence>
<dbReference type="EMBL" id="DUJS01000004">
    <property type="protein sequence ID" value="HII70681.1"/>
    <property type="molecule type" value="Genomic_DNA"/>
</dbReference>
<gene>
    <name evidence="7" type="ORF">HA336_05555</name>
</gene>
<feature type="binding site" evidence="6">
    <location>
        <position position="63"/>
    </location>
    <ligand>
        <name>Ni(2+)</name>
        <dbReference type="ChEBI" id="CHEBI:49786"/>
    </ligand>
</feature>
<comment type="caution">
    <text evidence="7">The sequence shown here is derived from an EMBL/GenBank/DDBJ whole genome shotgun (WGS) entry which is preliminary data.</text>
</comment>
<evidence type="ECO:0000256" key="4">
    <source>
        <dbReference type="ARBA" id="ARBA00022723"/>
    </source>
</evidence>
<keyword evidence="6" id="KW-0408">Iron</keyword>
<name>A0A832TBR4_9EURY</name>
<sequence length="434" mass="48453">MAEIKIHPLTRVEGHGEVIIEVEDGEVTDVKFAVLAVRGFEKFVQGRPAEDVPYIVSRICGICQTAHHLAACKAVDACFDAEPPEGGHKIRWLMHIGNMIHSHALHFYFLAAPDYVVGPDADPLQRNVVKIVKDDPEVGKIAIELRRYGQDIVEATGGKAIHPVTGIPGGVSSPVDPESRDDLLNRAEEMIEMAYEGAKVGIEAIKETLEEYREKHDIDLLETLGNIETYHMGLVSDGDKHEFYDGEVKVVDPNGEEVTRFEPQEYQDVIAERTIEYSYVKHPYLKDVGYPDGIYRVGPGARLNVCSEMKTERAQELYEEYVDEFGECVNYSLTINWARLVELVAACEEAKMLLEDDVITEEDECKEDYEPKAGEGVGIVEAPRGTLIHHYVTDDEGRVKEANLIVATTHNVPAIELALKETAKKLEDEIVELA</sequence>
<evidence type="ECO:0000256" key="3">
    <source>
        <dbReference type="ARBA" id="ARBA00022596"/>
    </source>
</evidence>
<proteinExistence type="inferred from homology"/>
<keyword evidence="5" id="KW-0560">Oxidoreductase</keyword>
<dbReference type="Pfam" id="PF00374">
    <property type="entry name" value="NiFeSe_Hases"/>
    <property type="match status" value="2"/>
</dbReference>
<evidence type="ECO:0000313" key="7">
    <source>
        <dbReference type="EMBL" id="HII70681.1"/>
    </source>
</evidence>
<protein>
    <submittedName>
        <fullName evidence="7">Ni/Fe hydrogenase subunit alpha</fullName>
    </submittedName>
</protein>
<dbReference type="PROSITE" id="PS00507">
    <property type="entry name" value="NI_HGENASE_L_1"/>
    <property type="match status" value="1"/>
</dbReference>
<feature type="binding site" evidence="6">
    <location>
        <position position="63"/>
    </location>
    <ligand>
        <name>Fe cation</name>
        <dbReference type="ChEBI" id="CHEBI:24875"/>
    </ligand>
</feature>
<dbReference type="AlphaFoldDB" id="A0A832TBR4"/>
<accession>A0A832TBR4</accession>
<evidence type="ECO:0000256" key="2">
    <source>
        <dbReference type="ARBA" id="ARBA00009292"/>
    </source>
</evidence>
<dbReference type="RefSeq" id="WP_011018550.1">
    <property type="nucleotide sequence ID" value="NZ_DUJS01000004.1"/>
</dbReference>
<keyword evidence="4 6" id="KW-0479">Metal-binding</keyword>
<feature type="binding site" evidence="6">
    <location>
        <position position="404"/>
    </location>
    <ligand>
        <name>Mg(2+)</name>
        <dbReference type="ChEBI" id="CHEBI:18420"/>
    </ligand>
</feature>
<reference evidence="7" key="1">
    <citation type="journal article" date="2020" name="bioRxiv">
        <title>A rank-normalized archaeal taxonomy based on genome phylogeny resolves widespread incomplete and uneven classifications.</title>
        <authorList>
            <person name="Rinke C."/>
            <person name="Chuvochina M."/>
            <person name="Mussig A.J."/>
            <person name="Chaumeil P.-A."/>
            <person name="Waite D.W."/>
            <person name="Whitman W.B."/>
            <person name="Parks D.H."/>
            <person name="Hugenholtz P."/>
        </authorList>
    </citation>
    <scope>NUCLEOTIDE SEQUENCE</scope>
    <source>
        <strain evidence="7">UBA8853</strain>
    </source>
</reference>
<dbReference type="OMA" id="IDTWYLG"/>
<dbReference type="GO" id="GO:0008901">
    <property type="term" value="F:ferredoxin hydrogenase activity"/>
    <property type="evidence" value="ECO:0007669"/>
    <property type="project" value="InterPro"/>
</dbReference>
<dbReference type="SUPFAM" id="SSF56762">
    <property type="entry name" value="HydB/Nqo4-like"/>
    <property type="match status" value="1"/>
</dbReference>
<dbReference type="Proteomes" id="UP000619545">
    <property type="component" value="Unassembled WGS sequence"/>
</dbReference>
<comment type="similarity">
    <text evidence="2">Belongs to the [NiFe]/[NiFeSe] hydrogenase large subunit family.</text>
</comment>
<dbReference type="InterPro" id="IPR029014">
    <property type="entry name" value="NiFe-Hase_large"/>
</dbReference>
<evidence type="ECO:0000256" key="1">
    <source>
        <dbReference type="ARBA" id="ARBA00001967"/>
    </source>
</evidence>
<dbReference type="PANTHER" id="PTHR43600">
    <property type="entry name" value="COENZYME F420 HYDROGENASE, SUBUNIT ALPHA"/>
    <property type="match status" value="1"/>
</dbReference>
<evidence type="ECO:0000256" key="6">
    <source>
        <dbReference type="PIRSR" id="PIRSR601501-1"/>
    </source>
</evidence>
<dbReference type="InterPro" id="IPR018194">
    <property type="entry name" value="Ni-dep_hyd_lsu_Ni_BS"/>
</dbReference>
<dbReference type="PANTHER" id="PTHR43600:SF2">
    <property type="entry name" value="F420-NON-REDUCING HYDROGENASE VHU SUBUNIT A"/>
    <property type="match status" value="1"/>
</dbReference>
<comment type="cofactor">
    <cofactor evidence="1 6">
        <name>Ni(2+)</name>
        <dbReference type="ChEBI" id="CHEBI:49786"/>
    </cofactor>
</comment>
<dbReference type="GeneID" id="1477481"/>
<feature type="binding site" evidence="6">
    <location>
        <position position="41"/>
    </location>
    <ligand>
        <name>Mg(2+)</name>
        <dbReference type="ChEBI" id="CHEBI:18420"/>
    </ligand>
</feature>
<dbReference type="GO" id="GO:0016151">
    <property type="term" value="F:nickel cation binding"/>
    <property type="evidence" value="ECO:0007669"/>
    <property type="project" value="InterPro"/>
</dbReference>
<evidence type="ECO:0000313" key="8">
    <source>
        <dbReference type="Proteomes" id="UP000619545"/>
    </source>
</evidence>
<keyword evidence="6" id="KW-0460">Magnesium</keyword>
<comment type="cofactor">
    <cofactor evidence="6">
        <name>Fe cation</name>
        <dbReference type="ChEBI" id="CHEBI:24875"/>
    </cofactor>
</comment>